<gene>
    <name evidence="2" type="ORF">NDU88_005661</name>
</gene>
<comment type="caution">
    <text evidence="2">The sequence shown here is derived from an EMBL/GenBank/DDBJ whole genome shotgun (WGS) entry which is preliminary data.</text>
</comment>
<keyword evidence="3" id="KW-1185">Reference proteome</keyword>
<dbReference type="EMBL" id="JANPWB010000003">
    <property type="protein sequence ID" value="KAJ1201857.1"/>
    <property type="molecule type" value="Genomic_DNA"/>
</dbReference>
<dbReference type="AlphaFoldDB" id="A0AAV7VNU7"/>
<evidence type="ECO:0000256" key="1">
    <source>
        <dbReference type="SAM" id="MobiDB-lite"/>
    </source>
</evidence>
<feature type="region of interest" description="Disordered" evidence="1">
    <location>
        <begin position="1"/>
        <end position="38"/>
    </location>
</feature>
<accession>A0AAV7VNU7</accession>
<reference evidence="2" key="1">
    <citation type="journal article" date="2022" name="bioRxiv">
        <title>Sequencing and chromosome-scale assembly of the giantPleurodeles waltlgenome.</title>
        <authorList>
            <person name="Brown T."/>
            <person name="Elewa A."/>
            <person name="Iarovenko S."/>
            <person name="Subramanian E."/>
            <person name="Araus A.J."/>
            <person name="Petzold A."/>
            <person name="Susuki M."/>
            <person name="Suzuki K.-i.T."/>
            <person name="Hayashi T."/>
            <person name="Toyoda A."/>
            <person name="Oliveira C."/>
            <person name="Osipova E."/>
            <person name="Leigh N.D."/>
            <person name="Simon A."/>
            <person name="Yun M.H."/>
        </authorList>
    </citation>
    <scope>NUCLEOTIDE SEQUENCE</scope>
    <source>
        <strain evidence="2">20211129_DDA</strain>
        <tissue evidence="2">Liver</tissue>
    </source>
</reference>
<name>A0AAV7VNU7_PLEWA</name>
<feature type="compositionally biased region" description="Polar residues" evidence="1">
    <location>
        <begin position="9"/>
        <end position="36"/>
    </location>
</feature>
<proteinExistence type="predicted"/>
<evidence type="ECO:0000313" key="3">
    <source>
        <dbReference type="Proteomes" id="UP001066276"/>
    </source>
</evidence>
<evidence type="ECO:0000313" key="2">
    <source>
        <dbReference type="EMBL" id="KAJ1201857.1"/>
    </source>
</evidence>
<feature type="region of interest" description="Disordered" evidence="1">
    <location>
        <begin position="63"/>
        <end position="116"/>
    </location>
</feature>
<feature type="compositionally biased region" description="Polar residues" evidence="1">
    <location>
        <begin position="102"/>
        <end position="116"/>
    </location>
</feature>
<organism evidence="2 3">
    <name type="scientific">Pleurodeles waltl</name>
    <name type="common">Iberian ribbed newt</name>
    <dbReference type="NCBI Taxonomy" id="8319"/>
    <lineage>
        <taxon>Eukaryota</taxon>
        <taxon>Metazoa</taxon>
        <taxon>Chordata</taxon>
        <taxon>Craniata</taxon>
        <taxon>Vertebrata</taxon>
        <taxon>Euteleostomi</taxon>
        <taxon>Amphibia</taxon>
        <taxon>Batrachia</taxon>
        <taxon>Caudata</taxon>
        <taxon>Salamandroidea</taxon>
        <taxon>Salamandridae</taxon>
        <taxon>Pleurodelinae</taxon>
        <taxon>Pleurodeles</taxon>
    </lineage>
</organism>
<sequence>MRAGRAKEQSASFPSALLTSGSVPTASQTCGETRSGTGRGLEFVESMVEVEIQVLYCVSAKRPPLGRHAKMPPLGRPQQPQALGHSRISGAPPLRKREGRGATTNGSNLTQKLVKL</sequence>
<protein>
    <submittedName>
        <fullName evidence="2">Uncharacterized protein</fullName>
    </submittedName>
</protein>
<dbReference type="Proteomes" id="UP001066276">
    <property type="component" value="Chromosome 2_1"/>
</dbReference>